<accession>A0A5C5FPM5</accession>
<dbReference type="AlphaFoldDB" id="A0A5C5FPM5"/>
<gene>
    <name evidence="2" type="ORF">DMC30DRAFT_403598</name>
</gene>
<feature type="signal peptide" evidence="1">
    <location>
        <begin position="1"/>
        <end position="39"/>
    </location>
</feature>
<reference evidence="2 3" key="1">
    <citation type="submission" date="2019-03" db="EMBL/GenBank/DDBJ databases">
        <title>Rhodosporidium diobovatum UCD-FST 08-225 genome sequencing, assembly, and annotation.</title>
        <authorList>
            <person name="Fakankun I.U."/>
            <person name="Fristensky B."/>
            <person name="Levin D.B."/>
        </authorList>
    </citation>
    <scope>NUCLEOTIDE SEQUENCE [LARGE SCALE GENOMIC DNA]</scope>
    <source>
        <strain evidence="2 3">UCD-FST 08-225</strain>
    </source>
</reference>
<protein>
    <submittedName>
        <fullName evidence="2">Uncharacterized protein</fullName>
    </submittedName>
</protein>
<feature type="chain" id="PRO_5023089645" evidence="1">
    <location>
        <begin position="40"/>
        <end position="214"/>
    </location>
</feature>
<keyword evidence="3" id="KW-1185">Reference proteome</keyword>
<proteinExistence type="predicted"/>
<evidence type="ECO:0000256" key="1">
    <source>
        <dbReference type="SAM" id="SignalP"/>
    </source>
</evidence>
<evidence type="ECO:0000313" key="2">
    <source>
        <dbReference type="EMBL" id="TNY18282.1"/>
    </source>
</evidence>
<comment type="caution">
    <text evidence="2">The sequence shown here is derived from an EMBL/GenBank/DDBJ whole genome shotgun (WGS) entry which is preliminary data.</text>
</comment>
<dbReference type="Proteomes" id="UP000311382">
    <property type="component" value="Unassembled WGS sequence"/>
</dbReference>
<evidence type="ECO:0000313" key="3">
    <source>
        <dbReference type="Proteomes" id="UP000311382"/>
    </source>
</evidence>
<keyword evidence="1" id="KW-0732">Signal</keyword>
<organism evidence="2 3">
    <name type="scientific">Rhodotorula diobovata</name>
    <dbReference type="NCBI Taxonomy" id="5288"/>
    <lineage>
        <taxon>Eukaryota</taxon>
        <taxon>Fungi</taxon>
        <taxon>Dikarya</taxon>
        <taxon>Basidiomycota</taxon>
        <taxon>Pucciniomycotina</taxon>
        <taxon>Microbotryomycetes</taxon>
        <taxon>Sporidiobolales</taxon>
        <taxon>Sporidiobolaceae</taxon>
        <taxon>Rhodotorula</taxon>
    </lineage>
</organism>
<dbReference type="EMBL" id="SOZI01000147">
    <property type="protein sequence ID" value="TNY18282.1"/>
    <property type="molecule type" value="Genomic_DNA"/>
</dbReference>
<name>A0A5C5FPM5_9BASI</name>
<sequence>MGPSCAFPRALAFLLPPLLQVLATGALLLLCLCPPPSDTSLSPSTAPPAAPYRAYPLSAPAPSPSPVAAPFPAALRQDSTGALVFDRRAFGKSAGEREVCFREILGGMISLSFDLSTSLSLTDEAGTPFRLSTGRKTTLDAARAAYLEACYAPGQWTSLGSWRFGAGTVGGTSGSVRTNETVDQASGLGTGELAALLRALDVSPPAKTEDEVVA</sequence>